<dbReference type="PROSITE" id="PS50005">
    <property type="entry name" value="TPR"/>
    <property type="match status" value="1"/>
</dbReference>
<dbReference type="RefSeq" id="WP_222825027.1">
    <property type="nucleotide sequence ID" value="NZ_JAHWXP010000003.1"/>
</dbReference>
<dbReference type="Gene3D" id="2.60.120.620">
    <property type="entry name" value="q2cbj1_9rhob like domain"/>
    <property type="match status" value="1"/>
</dbReference>
<dbReference type="SMART" id="SM00028">
    <property type="entry name" value="TPR"/>
    <property type="match status" value="4"/>
</dbReference>
<dbReference type="SUPFAM" id="SSF48452">
    <property type="entry name" value="TPR-like"/>
    <property type="match status" value="2"/>
</dbReference>
<gene>
    <name evidence="2" type="ORF">KYN89_10415</name>
</gene>
<evidence type="ECO:0000256" key="1">
    <source>
        <dbReference type="PROSITE-ProRule" id="PRU00339"/>
    </source>
</evidence>
<dbReference type="InterPro" id="IPR012668">
    <property type="entry name" value="CHP02466"/>
</dbReference>
<feature type="repeat" description="TPR" evidence="1">
    <location>
        <begin position="43"/>
        <end position="76"/>
    </location>
</feature>
<keyword evidence="1" id="KW-0802">TPR repeat</keyword>
<evidence type="ECO:0008006" key="4">
    <source>
        <dbReference type="Google" id="ProtNLM"/>
    </source>
</evidence>
<reference evidence="2 3" key="1">
    <citation type="submission" date="2021-07" db="EMBL/GenBank/DDBJ databases">
        <title>Alteriqipengyuania abyssalis NZ-12B nov, sp.nov isolated from deep sea sponge in pacific ocean.</title>
        <authorList>
            <person name="Tareen S."/>
            <person name="Wink J."/>
        </authorList>
    </citation>
    <scope>NUCLEOTIDE SEQUENCE [LARGE SCALE GENOMIC DNA]</scope>
    <source>
        <strain evidence="2 3">NZ-12B</strain>
    </source>
</reference>
<dbReference type="EMBL" id="JAHWXP010000003">
    <property type="protein sequence ID" value="MBY8337466.1"/>
    <property type="molecule type" value="Genomic_DNA"/>
</dbReference>
<dbReference type="InterPro" id="IPR019734">
    <property type="entry name" value="TPR_rpt"/>
</dbReference>
<comment type="caution">
    <text evidence="2">The sequence shown here is derived from an EMBL/GenBank/DDBJ whole genome shotgun (WGS) entry which is preliminary data.</text>
</comment>
<organism evidence="2 3">
    <name type="scientific">Alteriqipengyuania abyssalis</name>
    <dbReference type="NCBI Taxonomy" id="2860200"/>
    <lineage>
        <taxon>Bacteria</taxon>
        <taxon>Pseudomonadati</taxon>
        <taxon>Pseudomonadota</taxon>
        <taxon>Alphaproteobacteria</taxon>
        <taxon>Sphingomonadales</taxon>
        <taxon>Erythrobacteraceae</taxon>
        <taxon>Alteriqipengyuania</taxon>
    </lineage>
</organism>
<protein>
    <recommendedName>
        <fullName evidence="4">Tetratricopeptide repeat protein</fullName>
    </recommendedName>
</protein>
<proteinExistence type="predicted"/>
<dbReference type="InterPro" id="IPR011990">
    <property type="entry name" value="TPR-like_helical_dom_sf"/>
</dbReference>
<evidence type="ECO:0000313" key="3">
    <source>
        <dbReference type="Proteomes" id="UP000759298"/>
    </source>
</evidence>
<dbReference type="Pfam" id="PF13759">
    <property type="entry name" value="2OG-FeII_Oxy_5"/>
    <property type="match status" value="1"/>
</dbReference>
<name>A0ABS7PER3_9SPHN</name>
<sequence>MTGTPSLSAREWYERAIAAEQRGAKDEAERIITQGLGEHPNEAALHDSAGNLAMRRGEYALAAQRFAAAARLSPSHLPFAINVAIAQTQAGAPEAALAALVPHEQAGRRDARYCSTRANAARLAGDLAQAARWYDLCLTLDPNHPRGLAGRARVALERAERDALARIDLALRSQQSDPHLWLSRAQALDATGHTAEARALAQQIADQAPSWQPGLDFLAQLRLGAGESDFASHFEDAARKAPGDPNIAIAHIAALGAGDETLAARERATAARAAFPGIEQFALLEAVYASAVGEDERAERAMAALSTDSLDRALHEARHALRTANWVGAEAALARAREFAPFDVSAWALTGLLWRVTDPEKAAWLHEQEGLVQLLPLVDGDAVMPPAIALLGRLHDSSAFPLGQSLRGGTQTRGILFDRTEPTLADLKGAILSTVESYRETLPARDPTHPLLRYRSTKWRLNGSWSVRLRSGGDHHAPHIHPQGILSSALYLMLPPPDKDGSQGTLELGRPAPDLRLDLPPLHRIAPKEGHLALFPSTLYHGTTAFGSGMRMTTAFDVIARGGLGDGTDDDGSRLE</sequence>
<keyword evidence="3" id="KW-1185">Reference proteome</keyword>
<evidence type="ECO:0000313" key="2">
    <source>
        <dbReference type="EMBL" id="MBY8337466.1"/>
    </source>
</evidence>
<dbReference type="Proteomes" id="UP000759298">
    <property type="component" value="Unassembled WGS sequence"/>
</dbReference>
<dbReference type="Gene3D" id="1.25.40.10">
    <property type="entry name" value="Tetratricopeptide repeat domain"/>
    <property type="match status" value="2"/>
</dbReference>
<accession>A0ABS7PER3</accession>